<evidence type="ECO:0000313" key="2">
    <source>
        <dbReference type="EMBL" id="UZD54529.1"/>
    </source>
</evidence>
<feature type="compositionally biased region" description="Pro residues" evidence="1">
    <location>
        <begin position="17"/>
        <end position="45"/>
    </location>
</feature>
<protein>
    <submittedName>
        <fullName evidence="2">Uncharacterized protein</fullName>
    </submittedName>
</protein>
<reference evidence="2" key="1">
    <citation type="submission" date="2022-10" db="EMBL/GenBank/DDBJ databases">
        <title>Complete genome sequence of Schlegelella aquatica LMG 23380.</title>
        <authorList>
            <person name="Musilova J."/>
            <person name="Kourilova X."/>
            <person name="Bezdicek M."/>
            <person name="Hermankova K."/>
            <person name="Obruca S."/>
            <person name="Sedlar K."/>
        </authorList>
    </citation>
    <scope>NUCLEOTIDE SEQUENCE</scope>
    <source>
        <strain evidence="2">LMG 23380</strain>
    </source>
</reference>
<sequence>MKPPPAAPCGAHREPPFEPPPSPVPDPAEPPAPDPMEAPLPPDPHPVCRVGRPHRCARRGHESLPRAFGPARGPLAGHHAHVRAALGH</sequence>
<accession>A0ABY6MR90</accession>
<keyword evidence="3" id="KW-1185">Reference proteome</keyword>
<dbReference type="EMBL" id="CP110257">
    <property type="protein sequence ID" value="UZD54529.1"/>
    <property type="molecule type" value="Genomic_DNA"/>
</dbReference>
<organism evidence="2 3">
    <name type="scientific">Caldimonas aquatica</name>
    <dbReference type="NCBI Taxonomy" id="376175"/>
    <lineage>
        <taxon>Bacteria</taxon>
        <taxon>Pseudomonadati</taxon>
        <taxon>Pseudomonadota</taxon>
        <taxon>Betaproteobacteria</taxon>
        <taxon>Burkholderiales</taxon>
        <taxon>Sphaerotilaceae</taxon>
        <taxon>Caldimonas</taxon>
    </lineage>
</organism>
<name>A0ABY6MR90_9BURK</name>
<feature type="region of interest" description="Disordered" evidence="1">
    <location>
        <begin position="1"/>
        <end position="88"/>
    </location>
</feature>
<dbReference type="RefSeq" id="WP_264892098.1">
    <property type="nucleotide sequence ID" value="NZ_CP110257.1"/>
</dbReference>
<evidence type="ECO:0000256" key="1">
    <source>
        <dbReference type="SAM" id="MobiDB-lite"/>
    </source>
</evidence>
<gene>
    <name evidence="2" type="ORF">OMP39_12800</name>
</gene>
<proteinExistence type="predicted"/>
<dbReference type="Proteomes" id="UP001163266">
    <property type="component" value="Chromosome"/>
</dbReference>
<evidence type="ECO:0000313" key="3">
    <source>
        <dbReference type="Proteomes" id="UP001163266"/>
    </source>
</evidence>